<dbReference type="OMA" id="AMGKYDK"/>
<dbReference type="SUPFAM" id="SSF51735">
    <property type="entry name" value="NAD(P)-binding Rossmann-fold domains"/>
    <property type="match status" value="1"/>
</dbReference>
<dbReference type="EMBL" id="CP023327">
    <property type="protein sequence ID" value="ATY66714.1"/>
    <property type="molecule type" value="Genomic_DNA"/>
</dbReference>
<gene>
    <name evidence="1" type="ORF">A9K55_000544</name>
</gene>
<dbReference type="OrthoDB" id="9975943at2759"/>
<reference evidence="1 2" key="1">
    <citation type="journal article" date="2017" name="BMC Genomics">
        <title>Chromosome level assembly and secondary metabolite potential of the parasitic fungus Cordyceps militaris.</title>
        <authorList>
            <person name="Kramer G.J."/>
            <person name="Nodwell J.R."/>
        </authorList>
    </citation>
    <scope>NUCLEOTIDE SEQUENCE [LARGE SCALE GENOMIC DNA]</scope>
    <source>
        <strain evidence="1 2">ATCC 34164</strain>
    </source>
</reference>
<protein>
    <submittedName>
        <fullName evidence="1">NAD(P)-binding domain</fullName>
    </submittedName>
</protein>
<dbReference type="VEuPathDB" id="FungiDB:A9K55_000544"/>
<dbReference type="Gene3D" id="3.40.50.720">
    <property type="entry name" value="NAD(P)-binding Rossmann-like Domain"/>
    <property type="match status" value="1"/>
</dbReference>
<evidence type="ECO:0000313" key="1">
    <source>
        <dbReference type="EMBL" id="ATY66714.1"/>
    </source>
</evidence>
<evidence type="ECO:0000313" key="2">
    <source>
        <dbReference type="Proteomes" id="UP000323067"/>
    </source>
</evidence>
<dbReference type="PANTHER" id="PTHR14097:SF8">
    <property type="entry name" value="NAD(P)-BINDING DOMAIN-CONTAINING PROTEIN"/>
    <property type="match status" value="1"/>
</dbReference>
<name>A0A2H4SUD8_CORMI</name>
<sequence length="255" mass="26487">MHLILTGATGLVGSAVLDAMIQTTAVTKISILSRRPVPFADAAQSPKVRVILHRDFARYDDAALLAALGGAHGCVWALGISQNKVGRDEYVRVTRDYALAAAAAFAGLGGGAAGPFRFVYVSGEGATQTPGLFAPAFARVKGETEQGLADLTVGSRGALQADAVRPAFVDPAQHDAIRPYVPDAGVLYRATVGVLGPVVRTAMAASHSPTAMLGSFLTEMAMGNKDEDLQANGAFRLGASWIVPNVAIRKSMGLK</sequence>
<dbReference type="Proteomes" id="UP000323067">
    <property type="component" value="Chromosome ii"/>
</dbReference>
<dbReference type="VEuPathDB" id="FungiDB:CCM_01856"/>
<accession>A0A2H4SUD8</accession>
<proteinExistence type="predicted"/>
<organism evidence="1 2">
    <name type="scientific">Cordyceps militaris</name>
    <name type="common">Caterpillar fungus</name>
    <name type="synonym">Clavaria militaris</name>
    <dbReference type="NCBI Taxonomy" id="73501"/>
    <lineage>
        <taxon>Eukaryota</taxon>
        <taxon>Fungi</taxon>
        <taxon>Dikarya</taxon>
        <taxon>Ascomycota</taxon>
        <taxon>Pezizomycotina</taxon>
        <taxon>Sordariomycetes</taxon>
        <taxon>Hypocreomycetidae</taxon>
        <taxon>Hypocreales</taxon>
        <taxon>Cordycipitaceae</taxon>
        <taxon>Cordyceps</taxon>
    </lineage>
</organism>
<dbReference type="InterPro" id="IPR036291">
    <property type="entry name" value="NAD(P)-bd_dom_sf"/>
</dbReference>
<dbReference type="PANTHER" id="PTHR14097">
    <property type="entry name" value="OXIDOREDUCTASE HTATIP2"/>
    <property type="match status" value="1"/>
</dbReference>
<dbReference type="AlphaFoldDB" id="A0A2H4SUD8"/>